<dbReference type="STRING" id="658167.SAMN04488135_109180"/>
<sequence length="181" mass="20262">MLLDCRCNSYCCTCYFSPMNEIELANHRRQRLADAVDAVSKGDRTAFGRRLGYRDGAFIRQMISGSRAISERTVYKIENLPGMRGWFAKEYSNARVKVGNNVESIEAKALNEIAARYAAIGDAAQRVVDLVLRRDDEPMPVWATRPLISAVDTAIAIAELSTEPQTELPKQARNLPKPARK</sequence>
<proteinExistence type="predicted"/>
<gene>
    <name evidence="2" type="ORF">SAMN04488135_109180</name>
</gene>
<reference evidence="2 3" key="1">
    <citation type="submission" date="2016-11" db="EMBL/GenBank/DDBJ databases">
        <authorList>
            <person name="Jaros S."/>
            <person name="Januszkiewicz K."/>
            <person name="Wedrychowicz H."/>
        </authorList>
    </citation>
    <scope>NUCLEOTIDE SEQUENCE [LARGE SCALE GENOMIC DNA]</scope>
    <source>
        <strain evidence="2 3">CGMCC 1.10190</strain>
    </source>
</reference>
<protein>
    <submittedName>
        <fullName evidence="2">Uncharacterized protein</fullName>
    </submittedName>
</protein>
<organism evidence="2 3">
    <name type="scientific">Pollutimonas bauzanensis</name>
    <dbReference type="NCBI Taxonomy" id="658167"/>
    <lineage>
        <taxon>Bacteria</taxon>
        <taxon>Pseudomonadati</taxon>
        <taxon>Pseudomonadota</taxon>
        <taxon>Betaproteobacteria</taxon>
        <taxon>Burkholderiales</taxon>
        <taxon>Alcaligenaceae</taxon>
        <taxon>Pollutimonas</taxon>
    </lineage>
</organism>
<evidence type="ECO:0000313" key="3">
    <source>
        <dbReference type="Proteomes" id="UP000184226"/>
    </source>
</evidence>
<evidence type="ECO:0000313" key="2">
    <source>
        <dbReference type="EMBL" id="SHI12457.1"/>
    </source>
</evidence>
<feature type="region of interest" description="Disordered" evidence="1">
    <location>
        <begin position="162"/>
        <end position="181"/>
    </location>
</feature>
<evidence type="ECO:0000256" key="1">
    <source>
        <dbReference type="SAM" id="MobiDB-lite"/>
    </source>
</evidence>
<dbReference type="Proteomes" id="UP000184226">
    <property type="component" value="Unassembled WGS sequence"/>
</dbReference>
<keyword evidence="3" id="KW-1185">Reference proteome</keyword>
<name>A0A1M5YK88_9BURK</name>
<dbReference type="AlphaFoldDB" id="A0A1M5YK88"/>
<dbReference type="EMBL" id="FQXE01000009">
    <property type="protein sequence ID" value="SHI12457.1"/>
    <property type="molecule type" value="Genomic_DNA"/>
</dbReference>
<accession>A0A1M5YK88</accession>